<dbReference type="SUPFAM" id="SSF47644">
    <property type="entry name" value="Methionine synthase domain"/>
    <property type="match status" value="1"/>
</dbReference>
<dbReference type="SMART" id="SM01018">
    <property type="entry name" value="B12-binding_2"/>
    <property type="match status" value="1"/>
</dbReference>
<dbReference type="InterPro" id="IPR037010">
    <property type="entry name" value="VitB12-dep_Met_synth_activ_sf"/>
</dbReference>
<comment type="cofactor">
    <cofactor evidence="3 21">
        <name>methylcob(III)alamin</name>
        <dbReference type="ChEBI" id="CHEBI:28115"/>
    </cofactor>
</comment>
<dbReference type="PROSITE" id="PS50972">
    <property type="entry name" value="PTERIN_BINDING"/>
    <property type="match status" value="1"/>
</dbReference>
<keyword evidence="8 21" id="KW-0489">Methyltransferase</keyword>
<keyword evidence="11 21" id="KW-0808">Transferase</keyword>
<dbReference type="InterPro" id="IPR011822">
    <property type="entry name" value="MetH"/>
</dbReference>
<feature type="binding site" evidence="22">
    <location>
        <position position="268"/>
    </location>
    <ligand>
        <name>Zn(2+)</name>
        <dbReference type="ChEBI" id="CHEBI:29105"/>
    </ligand>
</feature>
<dbReference type="PANTHER" id="PTHR45833">
    <property type="entry name" value="METHIONINE SYNTHASE"/>
    <property type="match status" value="1"/>
</dbReference>
<evidence type="ECO:0000256" key="7">
    <source>
        <dbReference type="ARBA" id="ARBA00013998"/>
    </source>
</evidence>
<evidence type="ECO:0000256" key="8">
    <source>
        <dbReference type="ARBA" id="ARBA00022603"/>
    </source>
</evidence>
<evidence type="ECO:0000313" key="28">
    <source>
        <dbReference type="EMBL" id="CAH0995547.1"/>
    </source>
</evidence>
<dbReference type="InterPro" id="IPR036589">
    <property type="entry name" value="HCY_dom_sf"/>
</dbReference>
<dbReference type="PROSITE" id="PS51332">
    <property type="entry name" value="B12_BINDING"/>
    <property type="match status" value="1"/>
</dbReference>
<dbReference type="InterPro" id="IPR050554">
    <property type="entry name" value="Met_Synthase/Corrinoid"/>
</dbReference>
<dbReference type="PIRSF" id="PIRSF000381">
    <property type="entry name" value="MetH"/>
    <property type="match status" value="1"/>
</dbReference>
<dbReference type="Gene3D" id="3.40.50.280">
    <property type="entry name" value="Cobalamin-binding domain"/>
    <property type="match status" value="1"/>
</dbReference>
<comment type="pathway">
    <text evidence="4 21">Amino-acid biosynthesis; L-methionine biosynthesis via de novo pathway; L-methionine from L-homocysteine (MetH route): step 1/1.</text>
</comment>
<proteinExistence type="inferred from homology"/>
<evidence type="ECO:0000259" key="27">
    <source>
        <dbReference type="PROSITE" id="PS51337"/>
    </source>
</evidence>
<comment type="function">
    <text evidence="18 21">Catalyzes the transfer of a methyl group from methyl-cobalamin to homocysteine, yielding enzyme-bound cob(I)alamin and methionine. Subsequently, remethylates the cofactor using methyltetrahydrofolate.</text>
</comment>
<dbReference type="PROSITE" id="PS51337">
    <property type="entry name" value="B12_BINDING_NTER"/>
    <property type="match status" value="1"/>
</dbReference>
<dbReference type="CDD" id="cd02069">
    <property type="entry name" value="methionine_synthase_B12_BD"/>
    <property type="match status" value="1"/>
</dbReference>
<evidence type="ECO:0000259" key="25">
    <source>
        <dbReference type="PROSITE" id="PS50974"/>
    </source>
</evidence>
<evidence type="ECO:0000256" key="14">
    <source>
        <dbReference type="ARBA" id="ARBA00022737"/>
    </source>
</evidence>
<keyword evidence="12 21" id="KW-0949">S-adenosyl-L-methionine</keyword>
<dbReference type="GO" id="GO:0008705">
    <property type="term" value="F:methionine synthase activity"/>
    <property type="evidence" value="ECO:0007669"/>
    <property type="project" value="UniProtKB-EC"/>
</dbReference>
<evidence type="ECO:0000256" key="11">
    <source>
        <dbReference type="ARBA" id="ARBA00022679"/>
    </source>
</evidence>
<comment type="domain">
    <text evidence="21">Modular enzyme with four functionally distinct domains. The isolated Hcy-binding domain catalyzes methyl transfer from free methylcobalamin to homocysteine. The Hcy-binding domain in association with the pterin-binding domain catalyzes the methylation of cob(I)alamin by methyltetrahydrofolate and the methylation of homocysteine. The B12-binding domain binds the cofactor. The AdoMet activation domain binds S-adenosyl-L-methionine. Under aerobic conditions cob(I)alamin can be converted to inactive cob(II)alamin. Reductive methylation by S-adenosyl-L-methionine and flavodoxin regenerates methylcobalamin.</text>
</comment>
<dbReference type="Gene3D" id="3.20.20.330">
    <property type="entry name" value="Homocysteine-binding-like domain"/>
    <property type="match status" value="1"/>
</dbReference>
<dbReference type="EMBL" id="CAKLPY010000001">
    <property type="protein sequence ID" value="CAH0995547.1"/>
    <property type="molecule type" value="Genomic_DNA"/>
</dbReference>
<evidence type="ECO:0000256" key="9">
    <source>
        <dbReference type="ARBA" id="ARBA00022605"/>
    </source>
</evidence>
<evidence type="ECO:0000259" key="26">
    <source>
        <dbReference type="PROSITE" id="PS51332"/>
    </source>
</evidence>
<evidence type="ECO:0000259" key="24">
    <source>
        <dbReference type="PROSITE" id="PS50972"/>
    </source>
</evidence>
<comment type="catalytic activity">
    <reaction evidence="1 21">
        <text>(6S)-5-methyl-5,6,7,8-tetrahydrofolate + L-homocysteine = (6S)-5,6,7,8-tetrahydrofolate + L-methionine</text>
        <dbReference type="Rhea" id="RHEA:11172"/>
        <dbReference type="ChEBI" id="CHEBI:18608"/>
        <dbReference type="ChEBI" id="CHEBI:57453"/>
        <dbReference type="ChEBI" id="CHEBI:57844"/>
        <dbReference type="ChEBI" id="CHEBI:58199"/>
        <dbReference type="EC" id="2.1.1.13"/>
    </reaction>
</comment>
<feature type="domain" description="Hcy-binding" evidence="23">
    <location>
        <begin position="1"/>
        <end position="346"/>
    </location>
</feature>
<evidence type="ECO:0000256" key="16">
    <source>
        <dbReference type="ARBA" id="ARBA00023167"/>
    </source>
</evidence>
<dbReference type="PANTHER" id="PTHR45833:SF1">
    <property type="entry name" value="METHIONINE SYNTHASE"/>
    <property type="match status" value="1"/>
</dbReference>
<dbReference type="PROSITE" id="PS50970">
    <property type="entry name" value="HCY"/>
    <property type="match status" value="1"/>
</dbReference>
<keyword evidence="29" id="KW-1185">Reference proteome</keyword>
<accession>A0ABN8ERL3</accession>
<evidence type="ECO:0000256" key="21">
    <source>
        <dbReference type="PIRNR" id="PIRNR000381"/>
    </source>
</evidence>
<dbReference type="SUPFAM" id="SSF52242">
    <property type="entry name" value="Cobalamin (vitamin B12)-binding domain"/>
    <property type="match status" value="1"/>
</dbReference>
<protein>
    <recommendedName>
        <fullName evidence="7 20">Methionine synthase</fullName>
        <ecNumber evidence="6 20">2.1.1.13</ecNumber>
    </recommendedName>
    <alternativeName>
        <fullName evidence="19 21">5-methyltetrahydrofolate--homocysteine methyltransferase</fullName>
    </alternativeName>
</protein>
<dbReference type="InterPro" id="IPR004223">
    <property type="entry name" value="VitB12-dep_Met_synth_activ_dom"/>
</dbReference>
<feature type="domain" description="B12-binding" evidence="26">
    <location>
        <begin position="773"/>
        <end position="908"/>
    </location>
</feature>
<feature type="domain" description="B12-binding N-terminal" evidence="27">
    <location>
        <begin position="668"/>
        <end position="762"/>
    </location>
</feature>
<keyword evidence="15 21" id="KW-0862">Zinc</keyword>
<dbReference type="Pfam" id="PF02310">
    <property type="entry name" value="B12-binding"/>
    <property type="match status" value="1"/>
</dbReference>
<evidence type="ECO:0000256" key="22">
    <source>
        <dbReference type="PROSITE-ProRule" id="PRU00333"/>
    </source>
</evidence>
<keyword evidence="9 21" id="KW-0028">Amino-acid biosynthesis</keyword>
<dbReference type="InterPro" id="IPR003759">
    <property type="entry name" value="Cbl-bd_cap"/>
</dbReference>
<dbReference type="InterPro" id="IPR006158">
    <property type="entry name" value="Cobalamin-bd"/>
</dbReference>
<evidence type="ECO:0000256" key="1">
    <source>
        <dbReference type="ARBA" id="ARBA00001700"/>
    </source>
</evidence>
<evidence type="ECO:0000256" key="5">
    <source>
        <dbReference type="ARBA" id="ARBA00010398"/>
    </source>
</evidence>
<dbReference type="Gene3D" id="1.10.288.10">
    <property type="entry name" value="Cobalamin-dependent Methionine Synthase, domain 2"/>
    <property type="match status" value="1"/>
</dbReference>
<evidence type="ECO:0000256" key="17">
    <source>
        <dbReference type="ARBA" id="ARBA00023285"/>
    </source>
</evidence>
<evidence type="ECO:0000256" key="4">
    <source>
        <dbReference type="ARBA" id="ARBA00005178"/>
    </source>
</evidence>
<sequence>MANIREILKDRILVLDGAMGSLIQEYKLSDADYRGERFKDFPYEVKGNNDMLSITKPEVIKEIHAKYFEAGADIAETNTFSGTSIAMADYHMEDYVYELNYQSAKIAREVADEFTAKNPSKPRFVAGSIGPTNRTLSLSPDVNDPGFRAITFDELVDAYYEQIQGLVDGGADVLLVETIFDTLNAKAALYAIDLFAHDVKNGTIRALKSASLAKQTRANLLEFVEKNIPVMVSGTITDASGRTLSGQTTEAFLTSVSHIDLLSIGLNCALGADLMRPYVQILANEAPFLVSAHPNAGLPNEMGEYDQSPAEMSVIVEDFLQNGFMNIIGGCCGTTPAHIKAIAEVAANYKPRVIPSFEPIQKVSGLEPLKMTAETNFINVGERCNVTGSKAFARLIREGKYDDALSVARNQAENGAQIIDVNLDEGMIDGVEAMTTFLNLIAAEPDIARLPLMIDSSKWEVIEAGLKCVQGKSIVNSISLKEGEAKFRESAEKVKRYGASTVVMAFDEAGQADSYERRIEICKRAYDILVNEVNFPPQDIIFDPNILTVATGLEEHNNYAVDFINATRWIKENLPYAKVSGGVSNISFSFRGNEPVREAMHTVFLYHAIKAGMDMGIVNAGQLGVYDDIPKDMLELCEDVLLNRRPDATERLVTFAETVKSKGKEIVVDNAWREQPVEQRLAHALIKGLTEFIDEDVEEARLKVEKPLHVIEGPLMDGMNIVGDLFGEGKMFLPQVVKSARVMKKAVAYLLPFIEEEKLLNKVEGEAETSSSAGKILLATVKGDVHDIGKNIVAVVLGCNNYEIIDLGVMVPTNKILEEAKKHNVDIIGLSGLITPSLDEMVGVAKEMERQGFKVPLLIGGATTSRIHTAVKIDPHYSGPVIHVLDASKSVPVAGRLMQNEQTNQEIFDEIKAQYAQLRIDHASRQKDKNFIPIEKARENHVKIDWNNYKATKPKFLGTKVFEDYDLAEIAKYIDWTPFFQTWQLSGKYPKIFDDAVVGKEAQKLYDDAQAMLKKVIAEKSLQAKAVVGFYPANSVGDDIVLHNFESYEYNAAGQGALKGTGYRVLGETGVAENGELIDNASLAILHHLRQQNLKAQNLPNLCLSDYIAPNNTGIEDYIGGFAVTAGLGIEALLEQYEKDHDDYHSIMLKSIADRLAEAFTELMHERVRTEFWGYVSNETFSNDELIAEKYQGIRPAPGYPACPDHTEKTALFELLQANRIGIELTESFAMYPASSVSGWYFSHPESKYFTIGKIAKDQVVDYAKRKDMPLEEVEKWLAPVLNYD</sequence>
<keyword evidence="17 21" id="KW-0170">Cobalt</keyword>
<dbReference type="InterPro" id="IPR011005">
    <property type="entry name" value="Dihydropteroate_synth-like_sf"/>
</dbReference>
<dbReference type="Pfam" id="PF02965">
    <property type="entry name" value="Met_synt_B12"/>
    <property type="match status" value="1"/>
</dbReference>
<comment type="caution">
    <text evidence="28">The sequence shown here is derived from an EMBL/GenBank/DDBJ whole genome shotgun (WGS) entry which is preliminary data.</text>
</comment>
<evidence type="ECO:0000256" key="20">
    <source>
        <dbReference type="NCBIfam" id="TIGR02082"/>
    </source>
</evidence>
<feature type="domain" description="AdoMet activation" evidence="25">
    <location>
        <begin position="925"/>
        <end position="1285"/>
    </location>
</feature>
<dbReference type="Gene3D" id="3.20.20.20">
    <property type="entry name" value="Dihydropteroate synthase-like"/>
    <property type="match status" value="1"/>
</dbReference>
<keyword evidence="13 21" id="KW-0479">Metal-binding</keyword>
<evidence type="ECO:0000256" key="19">
    <source>
        <dbReference type="ARBA" id="ARBA00031040"/>
    </source>
</evidence>
<dbReference type="GO" id="GO:0032259">
    <property type="term" value="P:methylation"/>
    <property type="evidence" value="ECO:0007669"/>
    <property type="project" value="UniProtKB-KW"/>
</dbReference>
<dbReference type="PROSITE" id="PS50974">
    <property type="entry name" value="ADOMET_ACTIVATION"/>
    <property type="match status" value="1"/>
</dbReference>
<dbReference type="InterPro" id="IPR000489">
    <property type="entry name" value="Pterin-binding_dom"/>
</dbReference>
<evidence type="ECO:0000256" key="6">
    <source>
        <dbReference type="ARBA" id="ARBA00012032"/>
    </source>
</evidence>
<dbReference type="InterPro" id="IPR036594">
    <property type="entry name" value="Meth_synthase_dom"/>
</dbReference>
<dbReference type="NCBIfam" id="TIGR02082">
    <property type="entry name" value="metH"/>
    <property type="match status" value="1"/>
</dbReference>
<evidence type="ECO:0000256" key="13">
    <source>
        <dbReference type="ARBA" id="ARBA00022723"/>
    </source>
</evidence>
<dbReference type="InterPro" id="IPR003726">
    <property type="entry name" value="HCY_dom"/>
</dbReference>
<dbReference type="Pfam" id="PF02607">
    <property type="entry name" value="B12-binding_2"/>
    <property type="match status" value="1"/>
</dbReference>
<dbReference type="Gene3D" id="1.10.1240.10">
    <property type="entry name" value="Methionine synthase domain"/>
    <property type="match status" value="1"/>
</dbReference>
<organism evidence="28 29">
    <name type="scientific">Emticicia aquatica</name>
    <dbReference type="NCBI Taxonomy" id="1681835"/>
    <lineage>
        <taxon>Bacteria</taxon>
        <taxon>Pseudomonadati</taxon>
        <taxon>Bacteroidota</taxon>
        <taxon>Cytophagia</taxon>
        <taxon>Cytophagales</taxon>
        <taxon>Leadbetterellaceae</taxon>
        <taxon>Emticicia</taxon>
    </lineage>
</organism>
<evidence type="ECO:0000256" key="10">
    <source>
        <dbReference type="ARBA" id="ARBA00022628"/>
    </source>
</evidence>
<dbReference type="InterPro" id="IPR033706">
    <property type="entry name" value="Met_synthase_B12-bd"/>
</dbReference>
<reference evidence="28" key="1">
    <citation type="submission" date="2021-12" db="EMBL/GenBank/DDBJ databases">
        <authorList>
            <person name="Rodrigo-Torres L."/>
            <person name="Arahal R. D."/>
            <person name="Lucena T."/>
        </authorList>
    </citation>
    <scope>NUCLEOTIDE SEQUENCE</scope>
    <source>
        <strain evidence="28">CECT 8858</strain>
    </source>
</reference>
<evidence type="ECO:0000259" key="23">
    <source>
        <dbReference type="PROSITE" id="PS50970"/>
    </source>
</evidence>
<keyword evidence="10 21" id="KW-0846">Cobalamin</keyword>
<dbReference type="SUPFAM" id="SSF82282">
    <property type="entry name" value="Homocysteine S-methyltransferase"/>
    <property type="match status" value="1"/>
</dbReference>
<dbReference type="Pfam" id="PF00809">
    <property type="entry name" value="Pterin_bind"/>
    <property type="match status" value="1"/>
</dbReference>
<feature type="binding site" evidence="22">
    <location>
        <position position="332"/>
    </location>
    <ligand>
        <name>Zn(2+)</name>
        <dbReference type="ChEBI" id="CHEBI:29105"/>
    </ligand>
</feature>
<evidence type="ECO:0000256" key="3">
    <source>
        <dbReference type="ARBA" id="ARBA00001956"/>
    </source>
</evidence>
<keyword evidence="16 21" id="KW-0486">Methionine biosynthesis</keyword>
<evidence type="ECO:0000256" key="18">
    <source>
        <dbReference type="ARBA" id="ARBA00025552"/>
    </source>
</evidence>
<evidence type="ECO:0000313" key="29">
    <source>
        <dbReference type="Proteomes" id="UP000837932"/>
    </source>
</evidence>
<dbReference type="SUPFAM" id="SSF51717">
    <property type="entry name" value="Dihydropteroate synthetase-like"/>
    <property type="match status" value="1"/>
</dbReference>
<comment type="similarity">
    <text evidence="5">Belongs to the vitamin-B12 dependent methionine synthase family.</text>
</comment>
<dbReference type="CDD" id="cd00740">
    <property type="entry name" value="MeTr"/>
    <property type="match status" value="1"/>
</dbReference>
<evidence type="ECO:0000256" key="12">
    <source>
        <dbReference type="ARBA" id="ARBA00022691"/>
    </source>
</evidence>
<gene>
    <name evidence="28" type="primary">metH</name>
    <name evidence="28" type="ORF">EMA8858_01670</name>
</gene>
<evidence type="ECO:0000256" key="15">
    <source>
        <dbReference type="ARBA" id="ARBA00022833"/>
    </source>
</evidence>
<evidence type="ECO:0000256" key="2">
    <source>
        <dbReference type="ARBA" id="ARBA00001947"/>
    </source>
</evidence>
<feature type="binding site" evidence="22">
    <location>
        <position position="331"/>
    </location>
    <ligand>
        <name>Zn(2+)</name>
        <dbReference type="ChEBI" id="CHEBI:29105"/>
    </ligand>
</feature>
<keyword evidence="14" id="KW-0677">Repeat</keyword>
<dbReference type="NCBIfam" id="NF007024">
    <property type="entry name" value="PRK09490.1"/>
    <property type="match status" value="1"/>
</dbReference>
<feature type="domain" description="Pterin-binding" evidence="24">
    <location>
        <begin position="377"/>
        <end position="638"/>
    </location>
</feature>
<dbReference type="Gene3D" id="3.10.196.10">
    <property type="entry name" value="Vitamin B12-dependent methionine synthase, activation domain"/>
    <property type="match status" value="1"/>
</dbReference>
<name>A0ABN8ERL3_9BACT</name>
<dbReference type="Proteomes" id="UP000837932">
    <property type="component" value="Unassembled WGS sequence"/>
</dbReference>
<dbReference type="SUPFAM" id="SSF56507">
    <property type="entry name" value="Methionine synthase activation domain-like"/>
    <property type="match status" value="1"/>
</dbReference>
<comment type="cofactor">
    <cofactor evidence="2 21 22">
        <name>Zn(2+)</name>
        <dbReference type="ChEBI" id="CHEBI:29105"/>
    </cofactor>
</comment>
<dbReference type="InterPro" id="IPR036724">
    <property type="entry name" value="Cobalamin-bd_sf"/>
</dbReference>
<dbReference type="EC" id="2.1.1.13" evidence="6 20"/>
<dbReference type="Pfam" id="PF02574">
    <property type="entry name" value="S-methyl_trans"/>
    <property type="match status" value="1"/>
</dbReference>